<evidence type="ECO:0000256" key="7">
    <source>
        <dbReference type="SAM" id="MobiDB-lite"/>
    </source>
</evidence>
<evidence type="ECO:0000256" key="8">
    <source>
        <dbReference type="SAM" id="Phobius"/>
    </source>
</evidence>
<dbReference type="InterPro" id="IPR007632">
    <property type="entry name" value="Anoctamin"/>
</dbReference>
<comment type="caution">
    <text evidence="11">The sequence shown here is derived from an EMBL/GenBank/DDBJ whole genome shotgun (WGS) entry which is preliminary data.</text>
</comment>
<dbReference type="InterPro" id="IPR032394">
    <property type="entry name" value="Anoct_dimer"/>
</dbReference>
<dbReference type="PANTHER" id="PTHR12308:SF73">
    <property type="entry name" value="ANOCTAMIN"/>
    <property type="match status" value="1"/>
</dbReference>
<keyword evidence="2" id="KW-1003">Cell membrane</keyword>
<feature type="transmembrane region" description="Helical" evidence="8">
    <location>
        <begin position="475"/>
        <end position="495"/>
    </location>
</feature>
<dbReference type="GO" id="GO:0005886">
    <property type="term" value="C:plasma membrane"/>
    <property type="evidence" value="ECO:0007669"/>
    <property type="project" value="UniProtKB-SubCell"/>
</dbReference>
<proteinExistence type="predicted"/>
<keyword evidence="6" id="KW-0325">Glycoprotein</keyword>
<dbReference type="Pfam" id="PF04547">
    <property type="entry name" value="Anoctamin"/>
    <property type="match status" value="1"/>
</dbReference>
<reference evidence="11" key="1">
    <citation type="submission" date="2020-05" db="EMBL/GenBank/DDBJ databases">
        <title>Phylogenomic resolution of chytrid fungi.</title>
        <authorList>
            <person name="Stajich J.E."/>
            <person name="Amses K."/>
            <person name="Simmons R."/>
            <person name="Seto K."/>
            <person name="Myers J."/>
            <person name="Bonds A."/>
            <person name="Quandt C.A."/>
            <person name="Barry K."/>
            <person name="Liu P."/>
            <person name="Grigoriev I."/>
            <person name="Longcore J.E."/>
            <person name="James T.Y."/>
        </authorList>
    </citation>
    <scope>NUCLEOTIDE SEQUENCE</scope>
    <source>
        <strain evidence="11">JEL0318</strain>
    </source>
</reference>
<sequence length="753" mass="86804">MANIPQRVRASPEPESPSIEPSHIVTTNLTPPHHQTDSPTTIPLNDTQPRNWFRPPPERLLSVSSIDRLASIEDLLPAPELVHHVKLPGVERELPGYPPGRKVLLYFESDLKCWDKIVEWKAGHPEAKREEAMKLFCRVYRHADAIITLLWGTSHYDYIMVYNVEDEHQHIRDTYERSLLQGGLLLEREPSVESPRKAFTKVIAPFWTLAREAQRQRLMLPVKKISNQTVGRPKKIKRSKTSMMFIEKVDPEHYTSAFRVEELARFEGGDMKGDGVVSVVQNFFCESHRTLLAYHLIEHPSRSLEARELYYADHHDALEEDPEYDDIYELLEEDVYTEVYNTHQSRTDRQTGEPTLRTKLLNGWVKRHFKRQPLDDIRQYFGEKVAMFFAFFGLFNSMLILASVLGAAVIIFGFTGLLRPEEHEEDPGHGEAPDVTAHAIVDTITSAFVTITRRSGDAAARGSHTTFWDGLFDNAFSPFFAFAISVWANVFTELWRRREKILAFKWGTEGFEQEESARPHYYGTHVRINPVTHREERYFPHRRRWLRQCVSFAVGTLWVGVIGLSTYGEIKLEAWLNLRGWSHFAQAVVVASLSLVSILTIRRVYHLSAVWLNDWENYRTNTDWEDALIYKIFVFDFINFYAHAFYFAFLKKQIGEKVFGRGAGCTTAECSTGLTIELFIIFTGAQLVDRFRDVVWPFIVAHVHTFRGDRKFASTNELPLLREGTYEMSERTIPVNSSSMLGVSVEQVREGGA</sequence>
<keyword evidence="3 8" id="KW-0812">Transmembrane</keyword>
<feature type="compositionally biased region" description="Low complexity" evidence="7">
    <location>
        <begin position="11"/>
        <end position="22"/>
    </location>
</feature>
<dbReference type="GO" id="GO:0005254">
    <property type="term" value="F:chloride channel activity"/>
    <property type="evidence" value="ECO:0007669"/>
    <property type="project" value="TreeGrafter"/>
</dbReference>
<evidence type="ECO:0000256" key="3">
    <source>
        <dbReference type="ARBA" id="ARBA00022692"/>
    </source>
</evidence>
<protein>
    <submittedName>
        <fullName evidence="11">Anoctamin-6</fullName>
    </submittedName>
</protein>
<feature type="transmembrane region" description="Helical" evidence="8">
    <location>
        <begin position="549"/>
        <end position="568"/>
    </location>
</feature>
<feature type="transmembrane region" description="Helical" evidence="8">
    <location>
        <begin position="580"/>
        <end position="601"/>
    </location>
</feature>
<gene>
    <name evidence="11" type="primary">ANO6</name>
    <name evidence="11" type="ORF">HK097_003584</name>
</gene>
<feature type="non-terminal residue" evidence="11">
    <location>
        <position position="1"/>
    </location>
</feature>
<evidence type="ECO:0000256" key="6">
    <source>
        <dbReference type="ARBA" id="ARBA00023180"/>
    </source>
</evidence>
<evidence type="ECO:0000256" key="1">
    <source>
        <dbReference type="ARBA" id="ARBA00004651"/>
    </source>
</evidence>
<feature type="domain" description="Anoctamin transmembrane" evidence="9">
    <location>
        <begin position="377"/>
        <end position="709"/>
    </location>
</feature>
<evidence type="ECO:0000256" key="4">
    <source>
        <dbReference type="ARBA" id="ARBA00022989"/>
    </source>
</evidence>
<keyword evidence="5 8" id="KW-0472">Membrane</keyword>
<evidence type="ECO:0000256" key="2">
    <source>
        <dbReference type="ARBA" id="ARBA00022475"/>
    </source>
</evidence>
<accession>A0AAD5WXU7</accession>
<feature type="domain" description="Anoctamin dimerisation" evidence="10">
    <location>
        <begin position="156"/>
        <end position="374"/>
    </location>
</feature>
<dbReference type="GO" id="GO:0032541">
    <property type="term" value="C:cortical endoplasmic reticulum"/>
    <property type="evidence" value="ECO:0007669"/>
    <property type="project" value="TreeGrafter"/>
</dbReference>
<comment type="subcellular location">
    <subcellularLocation>
        <location evidence="1">Cell membrane</location>
        <topology evidence="1">Multi-pass membrane protein</topology>
    </subcellularLocation>
</comment>
<evidence type="ECO:0000259" key="9">
    <source>
        <dbReference type="Pfam" id="PF04547"/>
    </source>
</evidence>
<dbReference type="PANTHER" id="PTHR12308">
    <property type="entry name" value="ANOCTAMIN"/>
    <property type="match status" value="1"/>
</dbReference>
<name>A0AAD5WXU7_9FUNG</name>
<dbReference type="InterPro" id="IPR049452">
    <property type="entry name" value="Anoctamin_TM"/>
</dbReference>
<evidence type="ECO:0000313" key="12">
    <source>
        <dbReference type="Proteomes" id="UP001212841"/>
    </source>
</evidence>
<dbReference type="Proteomes" id="UP001212841">
    <property type="component" value="Unassembled WGS sequence"/>
</dbReference>
<organism evidence="11 12">
    <name type="scientific">Rhizophlyctis rosea</name>
    <dbReference type="NCBI Taxonomy" id="64517"/>
    <lineage>
        <taxon>Eukaryota</taxon>
        <taxon>Fungi</taxon>
        <taxon>Fungi incertae sedis</taxon>
        <taxon>Chytridiomycota</taxon>
        <taxon>Chytridiomycota incertae sedis</taxon>
        <taxon>Chytridiomycetes</taxon>
        <taxon>Rhizophlyctidales</taxon>
        <taxon>Rhizophlyctidaceae</taxon>
        <taxon>Rhizophlyctis</taxon>
    </lineage>
</organism>
<dbReference type="EMBL" id="JADGJD010001856">
    <property type="protein sequence ID" value="KAJ3037203.1"/>
    <property type="molecule type" value="Genomic_DNA"/>
</dbReference>
<keyword evidence="12" id="KW-1185">Reference proteome</keyword>
<keyword evidence="4 8" id="KW-1133">Transmembrane helix</keyword>
<evidence type="ECO:0000313" key="11">
    <source>
        <dbReference type="EMBL" id="KAJ3037203.1"/>
    </source>
</evidence>
<dbReference type="GO" id="GO:0046983">
    <property type="term" value="F:protein dimerization activity"/>
    <property type="evidence" value="ECO:0007669"/>
    <property type="project" value="InterPro"/>
</dbReference>
<dbReference type="Pfam" id="PF16178">
    <property type="entry name" value="Anoct_dimer"/>
    <property type="match status" value="1"/>
</dbReference>
<feature type="transmembrane region" description="Helical" evidence="8">
    <location>
        <begin position="628"/>
        <end position="649"/>
    </location>
</feature>
<evidence type="ECO:0000259" key="10">
    <source>
        <dbReference type="Pfam" id="PF16178"/>
    </source>
</evidence>
<feature type="transmembrane region" description="Helical" evidence="8">
    <location>
        <begin position="388"/>
        <end position="414"/>
    </location>
</feature>
<evidence type="ECO:0000256" key="5">
    <source>
        <dbReference type="ARBA" id="ARBA00023136"/>
    </source>
</evidence>
<dbReference type="AlphaFoldDB" id="A0AAD5WXU7"/>
<feature type="region of interest" description="Disordered" evidence="7">
    <location>
        <begin position="1"/>
        <end position="55"/>
    </location>
</feature>
<feature type="compositionally biased region" description="Polar residues" evidence="7">
    <location>
        <begin position="37"/>
        <end position="50"/>
    </location>
</feature>